<organism evidence="1 2">
    <name type="scientific">Methylobacterium tardum</name>
    <dbReference type="NCBI Taxonomy" id="374432"/>
    <lineage>
        <taxon>Bacteria</taxon>
        <taxon>Pseudomonadati</taxon>
        <taxon>Pseudomonadota</taxon>
        <taxon>Alphaproteobacteria</taxon>
        <taxon>Hyphomicrobiales</taxon>
        <taxon>Methylobacteriaceae</taxon>
        <taxon>Methylobacterium</taxon>
    </lineage>
</organism>
<gene>
    <name evidence="1" type="ORF">GCM10007890_28200</name>
</gene>
<evidence type="ECO:0000313" key="1">
    <source>
        <dbReference type="EMBL" id="GLS70807.1"/>
    </source>
</evidence>
<dbReference type="AlphaFoldDB" id="A0AA37TF94"/>
<dbReference type="EMBL" id="BSPL01000017">
    <property type="protein sequence ID" value="GLS70807.1"/>
    <property type="molecule type" value="Genomic_DNA"/>
</dbReference>
<dbReference type="Proteomes" id="UP001157440">
    <property type="component" value="Unassembled WGS sequence"/>
</dbReference>
<accession>A0AA37TF94</accession>
<reference evidence="2" key="1">
    <citation type="journal article" date="2019" name="Int. J. Syst. Evol. Microbiol.">
        <title>The Global Catalogue of Microorganisms (GCM) 10K type strain sequencing project: providing services to taxonomists for standard genome sequencing and annotation.</title>
        <authorList>
            <consortium name="The Broad Institute Genomics Platform"/>
            <consortium name="The Broad Institute Genome Sequencing Center for Infectious Disease"/>
            <person name="Wu L."/>
            <person name="Ma J."/>
        </authorList>
    </citation>
    <scope>NUCLEOTIDE SEQUENCE [LARGE SCALE GENOMIC DNA]</scope>
    <source>
        <strain evidence="2">NBRC 103632</strain>
    </source>
</reference>
<name>A0AA37TF94_9HYPH</name>
<protein>
    <submittedName>
        <fullName evidence="1">Uncharacterized protein</fullName>
    </submittedName>
</protein>
<evidence type="ECO:0000313" key="2">
    <source>
        <dbReference type="Proteomes" id="UP001157440"/>
    </source>
</evidence>
<sequence>MLTHRCLDPQDPYGEREVRVAFEWVAGGPRLIAAFDELQADILPDLVEAQCDDLRREIVTAVPGPETRPIRTAEARVSRACEH</sequence>
<proteinExistence type="predicted"/>
<comment type="caution">
    <text evidence="1">The sequence shown here is derived from an EMBL/GenBank/DDBJ whole genome shotgun (WGS) entry which is preliminary data.</text>
</comment>
<keyword evidence="2" id="KW-1185">Reference proteome</keyword>
<dbReference type="RefSeq" id="WP_238198311.1">
    <property type="nucleotide sequence ID" value="NZ_BPQZ01000023.1"/>
</dbReference>